<evidence type="ECO:0000313" key="7">
    <source>
        <dbReference type="Proteomes" id="UP000199452"/>
    </source>
</evidence>
<sequence length="215" mass="24073">MPYKGFIFDFNGTLFWDTPLHDKAWGLFLERHGYSLTHEEMAHVIHGKMNKDILPAISQNQLTQENIAMYADEKELIYRELCLQHGMTLAPGAINLLNNLVTMGVRCAIATASPAVNVHFYIEQFGLHKWFRSNTIICDNGEYRSKPFPDLFIEAAKQINLPPDLCIVAEDSLAGLKAAINARAGKIYCVGPASIITDSSVETISHFDQVDLSLF</sequence>
<proteinExistence type="inferred from homology"/>
<dbReference type="PANTHER" id="PTHR46193">
    <property type="entry name" value="6-PHOSPHOGLUCONATE PHOSPHATASE"/>
    <property type="match status" value="1"/>
</dbReference>
<dbReference type="InterPro" id="IPR023214">
    <property type="entry name" value="HAD_sf"/>
</dbReference>
<dbReference type="InterPro" id="IPR051600">
    <property type="entry name" value="Beta-PGM-like"/>
</dbReference>
<evidence type="ECO:0000256" key="3">
    <source>
        <dbReference type="ARBA" id="ARBA00022723"/>
    </source>
</evidence>
<dbReference type="SUPFAM" id="SSF56784">
    <property type="entry name" value="HAD-like"/>
    <property type="match status" value="1"/>
</dbReference>
<dbReference type="SFLD" id="SFLDS00003">
    <property type="entry name" value="Haloacid_Dehalogenase"/>
    <property type="match status" value="1"/>
</dbReference>
<evidence type="ECO:0000256" key="1">
    <source>
        <dbReference type="ARBA" id="ARBA00001946"/>
    </source>
</evidence>
<dbReference type="Gene3D" id="1.10.150.240">
    <property type="entry name" value="Putative phosphatase, domain 2"/>
    <property type="match status" value="1"/>
</dbReference>
<comment type="cofactor">
    <cofactor evidence="1">
        <name>Mg(2+)</name>
        <dbReference type="ChEBI" id="CHEBI:18420"/>
    </cofactor>
</comment>
<dbReference type="STRING" id="1640674.SAMN05216323_101743"/>
<keyword evidence="4" id="KW-0460">Magnesium</keyword>
<organism evidence="6 7">
    <name type="scientific">Williamwhitmania taraxaci</name>
    <dbReference type="NCBI Taxonomy" id="1640674"/>
    <lineage>
        <taxon>Bacteria</taxon>
        <taxon>Pseudomonadati</taxon>
        <taxon>Bacteroidota</taxon>
        <taxon>Bacteroidia</taxon>
        <taxon>Bacteroidales</taxon>
        <taxon>Williamwhitmaniaceae</taxon>
        <taxon>Williamwhitmania</taxon>
    </lineage>
</organism>
<keyword evidence="7" id="KW-1185">Reference proteome</keyword>
<dbReference type="AlphaFoldDB" id="A0A1G6IVT8"/>
<dbReference type="PANTHER" id="PTHR46193:SF18">
    <property type="entry name" value="HEXITOL PHOSPHATASE B"/>
    <property type="match status" value="1"/>
</dbReference>
<accession>A0A1G6IVT8</accession>
<name>A0A1G6IVT8_9BACT</name>
<dbReference type="OrthoDB" id="9797743at2"/>
<dbReference type="Gene3D" id="3.40.50.1000">
    <property type="entry name" value="HAD superfamily/HAD-like"/>
    <property type="match status" value="1"/>
</dbReference>
<dbReference type="InterPro" id="IPR023198">
    <property type="entry name" value="PGP-like_dom2"/>
</dbReference>
<keyword evidence="5" id="KW-0119">Carbohydrate metabolism</keyword>
<evidence type="ECO:0000313" key="6">
    <source>
        <dbReference type="EMBL" id="SDC10598.1"/>
    </source>
</evidence>
<reference evidence="6 7" key="1">
    <citation type="submission" date="2016-09" db="EMBL/GenBank/DDBJ databases">
        <authorList>
            <person name="Capua I."/>
            <person name="De Benedictis P."/>
            <person name="Joannis T."/>
            <person name="Lombin L.H."/>
            <person name="Cattoli G."/>
        </authorList>
    </citation>
    <scope>NUCLEOTIDE SEQUENCE [LARGE SCALE GENOMIC DNA]</scope>
    <source>
        <strain evidence="6 7">A7P-90m</strain>
    </source>
</reference>
<evidence type="ECO:0000256" key="2">
    <source>
        <dbReference type="ARBA" id="ARBA00006171"/>
    </source>
</evidence>
<evidence type="ECO:0000256" key="4">
    <source>
        <dbReference type="ARBA" id="ARBA00022842"/>
    </source>
</evidence>
<evidence type="ECO:0000256" key="5">
    <source>
        <dbReference type="ARBA" id="ARBA00023277"/>
    </source>
</evidence>
<gene>
    <name evidence="6" type="ORF">SAMN05216323_101743</name>
</gene>
<protein>
    <submittedName>
        <fullName evidence="6">Haloacid dehalogenase superfamily, subfamily IA, variant 3 with third motif having DD or ED</fullName>
    </submittedName>
</protein>
<keyword evidence="3" id="KW-0479">Metal-binding</keyword>
<dbReference type="Proteomes" id="UP000199452">
    <property type="component" value="Unassembled WGS sequence"/>
</dbReference>
<comment type="similarity">
    <text evidence="2">Belongs to the HAD-like hydrolase superfamily. CbbY/CbbZ/Gph/YieH family.</text>
</comment>
<dbReference type="Pfam" id="PF00702">
    <property type="entry name" value="Hydrolase"/>
    <property type="match status" value="1"/>
</dbReference>
<dbReference type="GO" id="GO:0046872">
    <property type="term" value="F:metal ion binding"/>
    <property type="evidence" value="ECO:0007669"/>
    <property type="project" value="UniProtKB-KW"/>
</dbReference>
<dbReference type="SFLD" id="SFLDG01129">
    <property type="entry name" value="C1.5:_HAD__Beta-PGM__Phosphata"/>
    <property type="match status" value="1"/>
</dbReference>
<dbReference type="RefSeq" id="WP_092437101.1">
    <property type="nucleotide sequence ID" value="NZ_FMYP01000017.1"/>
</dbReference>
<dbReference type="EMBL" id="FMYP01000017">
    <property type="protein sequence ID" value="SDC10598.1"/>
    <property type="molecule type" value="Genomic_DNA"/>
</dbReference>
<dbReference type="InterPro" id="IPR036412">
    <property type="entry name" value="HAD-like_sf"/>
</dbReference>
<dbReference type="GO" id="GO:0003824">
    <property type="term" value="F:catalytic activity"/>
    <property type="evidence" value="ECO:0007669"/>
    <property type="project" value="UniProtKB-ARBA"/>
</dbReference>